<reference evidence="1" key="1">
    <citation type="submission" date="2021-01" db="EMBL/GenBank/DDBJ databases">
        <title>Complete genome sequence of Clostridiales bacterium R-7.</title>
        <authorList>
            <person name="Mahoney-Kurpe S.C."/>
            <person name="Palevich N."/>
            <person name="Koike S."/>
            <person name="Moon C.D."/>
            <person name="Attwood G.T."/>
        </authorList>
    </citation>
    <scope>NUCLEOTIDE SEQUENCE</scope>
    <source>
        <strain evidence="1">R-7</strain>
    </source>
</reference>
<evidence type="ECO:0000313" key="2">
    <source>
        <dbReference type="Proteomes" id="UP000682782"/>
    </source>
</evidence>
<dbReference type="EMBL" id="CP068393">
    <property type="protein sequence ID" value="QUC66690.1"/>
    <property type="molecule type" value="Genomic_DNA"/>
</dbReference>
<name>A0AC61N2F1_9FIRM</name>
<keyword evidence="2" id="KW-1185">Reference proteome</keyword>
<protein>
    <submittedName>
        <fullName evidence="1">ABC transporter permease</fullName>
    </submittedName>
</protein>
<evidence type="ECO:0000313" key="1">
    <source>
        <dbReference type="EMBL" id="QUC66690.1"/>
    </source>
</evidence>
<gene>
    <name evidence="1" type="ORF">JYE49_12660</name>
</gene>
<organism evidence="1 2">
    <name type="scientific">Aristaeella hokkaidonensis</name>
    <dbReference type="NCBI Taxonomy" id="3046382"/>
    <lineage>
        <taxon>Bacteria</taxon>
        <taxon>Bacillati</taxon>
        <taxon>Bacillota</taxon>
        <taxon>Clostridia</taxon>
        <taxon>Eubacteriales</taxon>
        <taxon>Aristaeellaceae</taxon>
        <taxon>Aristaeella</taxon>
    </lineage>
</organism>
<accession>A0AC61N2F1</accession>
<proteinExistence type="predicted"/>
<sequence length="266" mass="30940">MNLLTFLRVLPARWRLIWPLAKNDFQSRYASSQLGIFWAFFRPILMSAVYIFVFSVIGRAGPVGGMYPYALWMLPGLLVWFVFSDSLSAGTNTLTEYSYLVKNIKFSISILPDVKVAANFISHTIFIFLMMVLYVIWGLPIKIFMIQLPYYYFAAFCFILAVTRIISAIQPFFKDLSVAMELILMVGIWTCPIMWDIGILGPEYWIFFKANPLYYLVAGYRECFMGDLWFWNHPVQMAGFWILTLALDLGGRKLFRRLSFHFADVM</sequence>
<dbReference type="Proteomes" id="UP000682782">
    <property type="component" value="Chromosome"/>
</dbReference>